<dbReference type="GO" id="GO:0038023">
    <property type="term" value="F:signaling receptor activity"/>
    <property type="evidence" value="ECO:0007669"/>
    <property type="project" value="TreeGrafter"/>
</dbReference>
<dbReference type="Gene3D" id="2.60.120.290">
    <property type="entry name" value="Spermadhesin, CUB domain"/>
    <property type="match status" value="1"/>
</dbReference>
<feature type="transmembrane region" description="Helical" evidence="9">
    <location>
        <begin position="481"/>
        <end position="504"/>
    </location>
</feature>
<dbReference type="AlphaFoldDB" id="A0A8C5DWE0"/>
<dbReference type="PANTHER" id="PTHR46806">
    <property type="entry name" value="F5/8 TYPE C DOMAIN-CONTAINING PROTEIN"/>
    <property type="match status" value="1"/>
</dbReference>
<dbReference type="SMART" id="SM00603">
    <property type="entry name" value="LCCL"/>
    <property type="match status" value="1"/>
</dbReference>
<dbReference type="InterPro" id="IPR036609">
    <property type="entry name" value="LCCL_sf"/>
</dbReference>
<gene>
    <name evidence="13" type="primary">si:dkey-34d22.1</name>
</gene>
<feature type="domain" description="F5/8 type C" evidence="11">
    <location>
        <begin position="327"/>
        <end position="431"/>
    </location>
</feature>
<comment type="subcellular location">
    <subcellularLocation>
        <location evidence="1">Membrane</location>
        <topology evidence="1">Single-pass type I membrane protein</topology>
    </subcellularLocation>
</comment>
<dbReference type="Pfam" id="PF00431">
    <property type="entry name" value="CUB"/>
    <property type="match status" value="1"/>
</dbReference>
<dbReference type="SMART" id="SM00231">
    <property type="entry name" value="FA58C"/>
    <property type="match status" value="1"/>
</dbReference>
<dbReference type="InterPro" id="IPR000421">
    <property type="entry name" value="FA58C"/>
</dbReference>
<reference evidence="13" key="3">
    <citation type="submission" date="2025-09" db="UniProtKB">
        <authorList>
            <consortium name="Ensembl"/>
        </authorList>
    </citation>
    <scope>IDENTIFICATION</scope>
</reference>
<dbReference type="InterPro" id="IPR035914">
    <property type="entry name" value="Sperma_CUB_dom_sf"/>
</dbReference>
<dbReference type="SMART" id="SM00042">
    <property type="entry name" value="CUB"/>
    <property type="match status" value="1"/>
</dbReference>
<evidence type="ECO:0000256" key="9">
    <source>
        <dbReference type="SAM" id="Phobius"/>
    </source>
</evidence>
<dbReference type="SUPFAM" id="SSF69848">
    <property type="entry name" value="LCCL domain"/>
    <property type="match status" value="1"/>
</dbReference>
<dbReference type="InterPro" id="IPR008979">
    <property type="entry name" value="Galactose-bd-like_sf"/>
</dbReference>
<name>A0A8C5DWE0_GOUWI</name>
<dbReference type="SUPFAM" id="SSF49854">
    <property type="entry name" value="Spermadhesin, CUB domain"/>
    <property type="match status" value="1"/>
</dbReference>
<dbReference type="PROSITE" id="PS50022">
    <property type="entry name" value="FA58C_3"/>
    <property type="match status" value="1"/>
</dbReference>
<feature type="domain" description="LCCL" evidence="12">
    <location>
        <begin position="185"/>
        <end position="281"/>
    </location>
</feature>
<dbReference type="Gene3D" id="2.60.120.260">
    <property type="entry name" value="Galactose-binding domain-like"/>
    <property type="match status" value="1"/>
</dbReference>
<keyword evidence="2" id="KW-0597">Phosphoprotein</keyword>
<proteinExistence type="predicted"/>
<feature type="disulfide bond" evidence="7">
    <location>
        <begin position="70"/>
        <end position="97"/>
    </location>
</feature>
<reference evidence="13" key="2">
    <citation type="submission" date="2025-08" db="UniProtKB">
        <authorList>
            <consortium name="Ensembl"/>
        </authorList>
    </citation>
    <scope>IDENTIFICATION</scope>
</reference>
<evidence type="ECO:0000256" key="2">
    <source>
        <dbReference type="ARBA" id="ARBA00022553"/>
    </source>
</evidence>
<accession>A0A8C5DWE0</accession>
<evidence type="ECO:0000256" key="5">
    <source>
        <dbReference type="ARBA" id="ARBA00023136"/>
    </source>
</evidence>
<evidence type="ECO:0000256" key="1">
    <source>
        <dbReference type="ARBA" id="ARBA00004479"/>
    </source>
</evidence>
<feature type="region of interest" description="Disordered" evidence="8">
    <location>
        <begin position="436"/>
        <end position="469"/>
    </location>
</feature>
<evidence type="ECO:0000256" key="3">
    <source>
        <dbReference type="ARBA" id="ARBA00022692"/>
    </source>
</evidence>
<evidence type="ECO:0000259" key="10">
    <source>
        <dbReference type="PROSITE" id="PS01180"/>
    </source>
</evidence>
<dbReference type="PROSITE" id="PS01180">
    <property type="entry name" value="CUB"/>
    <property type="match status" value="1"/>
</dbReference>
<evidence type="ECO:0000259" key="12">
    <source>
        <dbReference type="PROSITE" id="PS50820"/>
    </source>
</evidence>
<keyword evidence="3 9" id="KW-0812">Transmembrane</keyword>
<dbReference type="SUPFAM" id="SSF49785">
    <property type="entry name" value="Galactose-binding domain-like"/>
    <property type="match status" value="1"/>
</dbReference>
<feature type="compositionally biased region" description="Low complexity" evidence="8">
    <location>
        <begin position="437"/>
        <end position="456"/>
    </location>
</feature>
<dbReference type="Pfam" id="PF03815">
    <property type="entry name" value="LCCL"/>
    <property type="match status" value="1"/>
</dbReference>
<dbReference type="GO" id="GO:0005886">
    <property type="term" value="C:plasma membrane"/>
    <property type="evidence" value="ECO:0007669"/>
    <property type="project" value="TreeGrafter"/>
</dbReference>
<protein>
    <submittedName>
        <fullName evidence="13">Discoidin, CUB and LCCL domain-containing protein 1-like</fullName>
    </submittedName>
</protein>
<keyword evidence="4 9" id="KW-1133">Transmembrane helix</keyword>
<dbReference type="Gene3D" id="2.170.130.20">
    <property type="entry name" value="LCCL-like domain"/>
    <property type="match status" value="1"/>
</dbReference>
<evidence type="ECO:0000256" key="6">
    <source>
        <dbReference type="ARBA" id="ARBA00023157"/>
    </source>
</evidence>
<organism evidence="13 14">
    <name type="scientific">Gouania willdenowi</name>
    <name type="common">Blunt-snouted clingfish</name>
    <name type="synonym">Lepadogaster willdenowi</name>
    <dbReference type="NCBI Taxonomy" id="441366"/>
    <lineage>
        <taxon>Eukaryota</taxon>
        <taxon>Metazoa</taxon>
        <taxon>Chordata</taxon>
        <taxon>Craniata</taxon>
        <taxon>Vertebrata</taxon>
        <taxon>Euteleostomi</taxon>
        <taxon>Actinopterygii</taxon>
        <taxon>Neopterygii</taxon>
        <taxon>Teleostei</taxon>
        <taxon>Neoteleostei</taxon>
        <taxon>Acanthomorphata</taxon>
        <taxon>Ovalentaria</taxon>
        <taxon>Blenniimorphae</taxon>
        <taxon>Blenniiformes</taxon>
        <taxon>Gobiesocoidei</taxon>
        <taxon>Gobiesocidae</taxon>
        <taxon>Gobiesocinae</taxon>
        <taxon>Gouania</taxon>
    </lineage>
</organism>
<dbReference type="InterPro" id="IPR004043">
    <property type="entry name" value="LCCL"/>
</dbReference>
<dbReference type="Proteomes" id="UP000694680">
    <property type="component" value="Chromosome 16"/>
</dbReference>
<evidence type="ECO:0000256" key="7">
    <source>
        <dbReference type="PROSITE-ProRule" id="PRU00059"/>
    </source>
</evidence>
<feature type="domain" description="CUB" evidence="10">
    <location>
        <begin position="70"/>
        <end position="183"/>
    </location>
</feature>
<dbReference type="InterPro" id="IPR000859">
    <property type="entry name" value="CUB_dom"/>
</dbReference>
<evidence type="ECO:0000259" key="11">
    <source>
        <dbReference type="PROSITE" id="PS50022"/>
    </source>
</evidence>
<dbReference type="Pfam" id="PF00754">
    <property type="entry name" value="F5_F8_type_C"/>
    <property type="match status" value="1"/>
</dbReference>
<sequence>MLQLFLSFIEAVASSRRAQQYEHYGPLETLGTMQAKGHNTREAVKFFVAGFWIILGVCSVGVHGQEGTGCGHTVLGTDSGTLASQNYPGTYPSNTWCRWRLQVPEGRTLRLLFGDFDVEKSPGCGNGSLVITDKAGEASLGPVCGKLDATERNVTLKNNEVTITFKSGPHRSGRGFLLSYSTDQHPDLISCLQRGSHFSSEQFSVYCPAGCTNVAGDIWGNSEEGYRDTSILCKSAVHAGATSDRVGGRVTVSRGRSLTRYESTYANGILSKTGSLSEKKFLFHHECKNVQAVSGFNASSFWDKDSPEDRMFWSSRNVKFTRAFLLWAADANDVNPWVEMELSDKSSITGIITMGSNENYIESYTLSFSKDGKNWKVYKGLSKEKRVFPACTDGHLRVLNSLIPPVVARFVRVQPLRWHGRVSAEVQVLGCSAAKISPRSRPSGNSSSNRVNSDTPRPSPSPTPTEGPVFVETHLSSSQPVIVAVGVVLGLIMCGSCLLAGVWWRRRKKKAQMKYSLPTSCQSFKAKSFPCPHSELISYPLERNVLDALPSPPLNDYAEPALTAVGQKVGSTFRPPTAVSYTTPFTCSHYDTPGTLPEYAEPLPPEPEYATPFGDQPPESNLSTLASMTHGGKQGLPVTSKHSQYDCPSHRMLFNGYCTPALHATGPRPVSVVYAAPKARNSSQQKPTYEEPL</sequence>
<dbReference type="PROSITE" id="PS50820">
    <property type="entry name" value="LCCL"/>
    <property type="match status" value="1"/>
</dbReference>
<keyword evidence="14" id="KW-1185">Reference proteome</keyword>
<dbReference type="InterPro" id="IPR050633">
    <property type="entry name" value="Neuropilin_MCO_CoagFactor"/>
</dbReference>
<evidence type="ECO:0000313" key="14">
    <source>
        <dbReference type="Proteomes" id="UP000694680"/>
    </source>
</evidence>
<dbReference type="Ensembl" id="ENSGWIT00000014338.1">
    <property type="protein sequence ID" value="ENSGWIP00000012888.1"/>
    <property type="gene ID" value="ENSGWIG00000007446.1"/>
</dbReference>
<evidence type="ECO:0000256" key="4">
    <source>
        <dbReference type="ARBA" id="ARBA00022989"/>
    </source>
</evidence>
<dbReference type="CDD" id="cd00041">
    <property type="entry name" value="CUB"/>
    <property type="match status" value="1"/>
</dbReference>
<keyword evidence="6 7" id="KW-1015">Disulfide bond</keyword>
<evidence type="ECO:0000313" key="13">
    <source>
        <dbReference type="Ensembl" id="ENSGWIP00000012888.1"/>
    </source>
</evidence>
<reference evidence="13" key="1">
    <citation type="submission" date="2020-06" db="EMBL/GenBank/DDBJ databases">
        <authorList>
            <consortium name="Wellcome Sanger Institute Data Sharing"/>
        </authorList>
    </citation>
    <scope>NUCLEOTIDE SEQUENCE [LARGE SCALE GENOMIC DNA]</scope>
</reference>
<keyword evidence="5 9" id="KW-0472">Membrane</keyword>
<evidence type="ECO:0000256" key="8">
    <source>
        <dbReference type="SAM" id="MobiDB-lite"/>
    </source>
</evidence>
<comment type="caution">
    <text evidence="7">Lacks conserved residue(s) required for the propagation of feature annotation.</text>
</comment>
<dbReference type="PANTHER" id="PTHR46806:SF6">
    <property type="entry name" value="DISCOIDIN, CUB AND LCCL DOMAIN CONTAINING 1"/>
    <property type="match status" value="1"/>
</dbReference>